<dbReference type="Proteomes" id="UP000265663">
    <property type="component" value="Unassembled WGS sequence"/>
</dbReference>
<keyword evidence="2" id="KW-1185">Reference proteome</keyword>
<reference evidence="1 2" key="1">
    <citation type="journal article" date="2014" name="PLoS ONE">
        <title>De novo Genome Assembly of the Fungal Plant Pathogen Pyrenophora semeniperda.</title>
        <authorList>
            <person name="Soliai M.M."/>
            <person name="Meyer S.E."/>
            <person name="Udall J.A."/>
            <person name="Elzinga D.E."/>
            <person name="Hermansen R.A."/>
            <person name="Bodily P.M."/>
            <person name="Hart A.A."/>
            <person name="Coleman C.E."/>
        </authorList>
    </citation>
    <scope>NUCLEOTIDE SEQUENCE [LARGE SCALE GENOMIC DNA]</scope>
    <source>
        <strain evidence="1 2">CCB06</strain>
        <tissue evidence="1">Mycelium</tissue>
    </source>
</reference>
<organism evidence="1 2">
    <name type="scientific">Pyrenophora seminiperda CCB06</name>
    <dbReference type="NCBI Taxonomy" id="1302712"/>
    <lineage>
        <taxon>Eukaryota</taxon>
        <taxon>Fungi</taxon>
        <taxon>Dikarya</taxon>
        <taxon>Ascomycota</taxon>
        <taxon>Pezizomycotina</taxon>
        <taxon>Dothideomycetes</taxon>
        <taxon>Pleosporomycetidae</taxon>
        <taxon>Pleosporales</taxon>
        <taxon>Pleosporineae</taxon>
        <taxon>Pleosporaceae</taxon>
        <taxon>Pyrenophora</taxon>
    </lineage>
</organism>
<accession>A0A3M7MBZ2</accession>
<sequence>MTILFRVFIPVPFFSSRVSWAAFVTVRDDAAVRLVGSHLITKTWLGSFIIFELQQIGYRYCALAHTYVSVVVRSLLILEYRPYCAINIKMIGIALGESAWHHYTYPSRYTVQAFAKARLRGADSEIIRSLHKTRRRLPRSIASRSVDTLKLEAAGRQNRKPCFPAYLLVLKHPLLNALAFYNSGDFHQLHALYCRIYA</sequence>
<evidence type="ECO:0000313" key="1">
    <source>
        <dbReference type="EMBL" id="RMZ71987.1"/>
    </source>
</evidence>
<dbReference type="AlphaFoldDB" id="A0A3M7MBZ2"/>
<gene>
    <name evidence="1" type="ORF">GMOD_00006973</name>
</gene>
<protein>
    <submittedName>
        <fullName evidence="1">Uncharacterized protein</fullName>
    </submittedName>
</protein>
<dbReference type="EMBL" id="KE747829">
    <property type="protein sequence ID" value="RMZ71987.1"/>
    <property type="molecule type" value="Genomic_DNA"/>
</dbReference>
<proteinExistence type="predicted"/>
<evidence type="ECO:0000313" key="2">
    <source>
        <dbReference type="Proteomes" id="UP000265663"/>
    </source>
</evidence>
<name>A0A3M7MBZ2_9PLEO</name>